<sequence length="516" mass="57868">MISISSVEPFNNLPCLLTLATILTVALLFIRNNSKPAGRPNLPPGPWRLPIIGNIHQLVGHQQPHRRLRELAHKYGPDVMRLQLGELSYIVISTPEAAQQVMKTHDLAFASRPPLLAPNILFDGCKDIAFAPYGEYWRQMRKIGVLELFSVKRVQSFRRIREEEVSNLVSALSLSAEAGEAVDLTSMLSAVTSAVTSRAAFGKAPELNDAFMMVVDNISDVIAGFKISDLYPSFESLPALTGYRARLDRMRDASHSILDRIIEEHKSRRRRAGLIDDGEKEDLIDVLLNFQENQDLGIPITNGVIKGVTLELFLAGIETSATALEWIMSEMVLNPLVQKRAQEEVRQVFGDCGNNVDEAGLHRLKYLDMVISEGLRLHAPVPLLLPRENREKVELGAYDIPINTKVIVNAWAINRDSRYWTEPEKFYPERFVNDSVDYKGTDFQFIPFGAGRRMCPGMSFSLAIVKLTLASLLFHFDWRIPTEMAQEGLDMTESFGSSLKRKNALRLIPVLCDGIA</sequence>
<evidence type="ECO:0000256" key="4">
    <source>
        <dbReference type="ARBA" id="ARBA00022723"/>
    </source>
</evidence>
<dbReference type="FunFam" id="1.10.630.10:FF:000043">
    <property type="entry name" value="Cytochrome P450 99A2"/>
    <property type="match status" value="1"/>
</dbReference>
<evidence type="ECO:0000256" key="10">
    <source>
        <dbReference type="SAM" id="Phobius"/>
    </source>
</evidence>
<keyword evidence="10" id="KW-1133">Transmembrane helix</keyword>
<feature type="binding site" description="axial binding residue" evidence="8">
    <location>
        <position position="455"/>
    </location>
    <ligand>
        <name>heme</name>
        <dbReference type="ChEBI" id="CHEBI:30413"/>
    </ligand>
    <ligandPart>
        <name>Fe</name>
        <dbReference type="ChEBI" id="CHEBI:18248"/>
    </ligandPart>
</feature>
<dbReference type="GO" id="GO:0004497">
    <property type="term" value="F:monooxygenase activity"/>
    <property type="evidence" value="ECO:0007669"/>
    <property type="project" value="UniProtKB-KW"/>
</dbReference>
<keyword evidence="4 8" id="KW-0479">Metal-binding</keyword>
<dbReference type="GO" id="GO:0016705">
    <property type="term" value="F:oxidoreductase activity, acting on paired donors, with incorporation or reduction of molecular oxygen"/>
    <property type="evidence" value="ECO:0007669"/>
    <property type="project" value="InterPro"/>
</dbReference>
<keyword evidence="5 9" id="KW-0560">Oxidoreductase</keyword>
<evidence type="ECO:0000313" key="11">
    <source>
        <dbReference type="EMBL" id="CAL1367249.1"/>
    </source>
</evidence>
<keyword evidence="12" id="KW-1185">Reference proteome</keyword>
<dbReference type="Proteomes" id="UP001497516">
    <property type="component" value="Chromosome 2"/>
</dbReference>
<dbReference type="SUPFAM" id="SSF48264">
    <property type="entry name" value="Cytochrome P450"/>
    <property type="match status" value="1"/>
</dbReference>
<dbReference type="PRINTS" id="PR00463">
    <property type="entry name" value="EP450I"/>
</dbReference>
<evidence type="ECO:0000256" key="7">
    <source>
        <dbReference type="ARBA" id="ARBA00023033"/>
    </source>
</evidence>
<dbReference type="PANTHER" id="PTHR47955">
    <property type="entry name" value="CYTOCHROME P450 FAMILY 71 PROTEIN"/>
    <property type="match status" value="1"/>
</dbReference>
<proteinExistence type="inferred from homology"/>
<dbReference type="Gene3D" id="1.10.630.10">
    <property type="entry name" value="Cytochrome P450"/>
    <property type="match status" value="1"/>
</dbReference>
<dbReference type="Pfam" id="PF00067">
    <property type="entry name" value="p450"/>
    <property type="match status" value="1"/>
</dbReference>
<comment type="similarity">
    <text evidence="2 9">Belongs to the cytochrome P450 family.</text>
</comment>
<evidence type="ECO:0000256" key="1">
    <source>
        <dbReference type="ARBA" id="ARBA00001971"/>
    </source>
</evidence>
<dbReference type="InterPro" id="IPR002401">
    <property type="entry name" value="Cyt_P450_E_grp-I"/>
</dbReference>
<evidence type="ECO:0000256" key="6">
    <source>
        <dbReference type="ARBA" id="ARBA00023004"/>
    </source>
</evidence>
<evidence type="ECO:0000256" key="9">
    <source>
        <dbReference type="RuleBase" id="RU000461"/>
    </source>
</evidence>
<dbReference type="GO" id="GO:0020037">
    <property type="term" value="F:heme binding"/>
    <property type="evidence" value="ECO:0007669"/>
    <property type="project" value="InterPro"/>
</dbReference>
<reference evidence="11 12" key="1">
    <citation type="submission" date="2024-04" db="EMBL/GenBank/DDBJ databases">
        <authorList>
            <person name="Fracassetti M."/>
        </authorList>
    </citation>
    <scope>NUCLEOTIDE SEQUENCE [LARGE SCALE GENOMIC DNA]</scope>
</reference>
<dbReference type="AlphaFoldDB" id="A0AAV2D6I7"/>
<keyword evidence="10" id="KW-0472">Membrane</keyword>
<keyword evidence="10" id="KW-0812">Transmembrane</keyword>
<keyword evidence="3 8" id="KW-0349">Heme</keyword>
<evidence type="ECO:0000256" key="5">
    <source>
        <dbReference type="ARBA" id="ARBA00023002"/>
    </source>
</evidence>
<dbReference type="GO" id="GO:0005506">
    <property type="term" value="F:iron ion binding"/>
    <property type="evidence" value="ECO:0007669"/>
    <property type="project" value="InterPro"/>
</dbReference>
<evidence type="ECO:0000256" key="3">
    <source>
        <dbReference type="ARBA" id="ARBA00022617"/>
    </source>
</evidence>
<keyword evidence="7 9" id="KW-0503">Monooxygenase</keyword>
<protein>
    <recommendedName>
        <fullName evidence="13">Cytochrome P450</fullName>
    </recommendedName>
</protein>
<dbReference type="InterPro" id="IPR017972">
    <property type="entry name" value="Cyt_P450_CS"/>
</dbReference>
<accession>A0AAV2D6I7</accession>
<organism evidence="11 12">
    <name type="scientific">Linum trigynum</name>
    <dbReference type="NCBI Taxonomy" id="586398"/>
    <lineage>
        <taxon>Eukaryota</taxon>
        <taxon>Viridiplantae</taxon>
        <taxon>Streptophyta</taxon>
        <taxon>Embryophyta</taxon>
        <taxon>Tracheophyta</taxon>
        <taxon>Spermatophyta</taxon>
        <taxon>Magnoliopsida</taxon>
        <taxon>eudicotyledons</taxon>
        <taxon>Gunneridae</taxon>
        <taxon>Pentapetalae</taxon>
        <taxon>rosids</taxon>
        <taxon>fabids</taxon>
        <taxon>Malpighiales</taxon>
        <taxon>Linaceae</taxon>
        <taxon>Linum</taxon>
    </lineage>
</organism>
<evidence type="ECO:0000256" key="8">
    <source>
        <dbReference type="PIRSR" id="PIRSR602401-1"/>
    </source>
</evidence>
<feature type="transmembrane region" description="Helical" evidence="10">
    <location>
        <begin position="12"/>
        <end position="30"/>
    </location>
</feature>
<comment type="cofactor">
    <cofactor evidence="1 8">
        <name>heme</name>
        <dbReference type="ChEBI" id="CHEBI:30413"/>
    </cofactor>
</comment>
<dbReference type="PANTHER" id="PTHR47955:SF8">
    <property type="entry name" value="CYTOCHROME P450 71D11-LIKE"/>
    <property type="match status" value="1"/>
</dbReference>
<evidence type="ECO:0008006" key="13">
    <source>
        <dbReference type="Google" id="ProtNLM"/>
    </source>
</evidence>
<name>A0AAV2D6I7_9ROSI</name>
<dbReference type="EMBL" id="OZ034815">
    <property type="protein sequence ID" value="CAL1367249.1"/>
    <property type="molecule type" value="Genomic_DNA"/>
</dbReference>
<keyword evidence="6 8" id="KW-0408">Iron</keyword>
<gene>
    <name evidence="11" type="ORF">LTRI10_LOCUS11017</name>
</gene>
<dbReference type="PRINTS" id="PR00385">
    <property type="entry name" value="P450"/>
</dbReference>
<dbReference type="PROSITE" id="PS00086">
    <property type="entry name" value="CYTOCHROME_P450"/>
    <property type="match status" value="1"/>
</dbReference>
<dbReference type="InterPro" id="IPR001128">
    <property type="entry name" value="Cyt_P450"/>
</dbReference>
<dbReference type="InterPro" id="IPR036396">
    <property type="entry name" value="Cyt_P450_sf"/>
</dbReference>
<evidence type="ECO:0000313" key="12">
    <source>
        <dbReference type="Proteomes" id="UP001497516"/>
    </source>
</evidence>
<evidence type="ECO:0000256" key="2">
    <source>
        <dbReference type="ARBA" id="ARBA00010617"/>
    </source>
</evidence>
<dbReference type="CDD" id="cd11072">
    <property type="entry name" value="CYP71-like"/>
    <property type="match status" value="1"/>
</dbReference>